<proteinExistence type="predicted"/>
<evidence type="ECO:0000313" key="2">
    <source>
        <dbReference type="Proteomes" id="UP000576821"/>
    </source>
</evidence>
<dbReference type="Proteomes" id="UP000576821">
    <property type="component" value="Unassembled WGS sequence"/>
</dbReference>
<evidence type="ECO:0000313" key="1">
    <source>
        <dbReference type="EMBL" id="NIJ16973.1"/>
    </source>
</evidence>
<reference evidence="1 2" key="1">
    <citation type="submission" date="2020-03" db="EMBL/GenBank/DDBJ databases">
        <title>Genomic Encyclopedia of Type Strains, Phase IV (KMG-IV): sequencing the most valuable type-strain genomes for metagenomic binning, comparative biology and taxonomic classification.</title>
        <authorList>
            <person name="Goeker M."/>
        </authorList>
    </citation>
    <scope>NUCLEOTIDE SEQUENCE [LARGE SCALE GENOMIC DNA]</scope>
    <source>
        <strain evidence="1 2">DSM 21299</strain>
    </source>
</reference>
<protein>
    <submittedName>
        <fullName evidence="1">Uncharacterized protein</fullName>
    </submittedName>
</protein>
<dbReference type="AlphaFoldDB" id="A0A846M635"/>
<comment type="caution">
    <text evidence="1">The sequence shown here is derived from an EMBL/GenBank/DDBJ whole genome shotgun (WGS) entry which is preliminary data.</text>
</comment>
<dbReference type="EMBL" id="JAASQR010000003">
    <property type="protein sequence ID" value="NIJ16973.1"/>
    <property type="molecule type" value="Genomic_DNA"/>
</dbReference>
<gene>
    <name evidence="1" type="ORF">FHS54_001962</name>
</gene>
<sequence length="31" mass="3419">MERQAGALVLNVSEFSRTGIIACQLNLHLYA</sequence>
<organism evidence="1 2">
    <name type="scientific">Sphingobium vermicomposti</name>
    <dbReference type="NCBI Taxonomy" id="529005"/>
    <lineage>
        <taxon>Bacteria</taxon>
        <taxon>Pseudomonadati</taxon>
        <taxon>Pseudomonadota</taxon>
        <taxon>Alphaproteobacteria</taxon>
        <taxon>Sphingomonadales</taxon>
        <taxon>Sphingomonadaceae</taxon>
        <taxon>Sphingobium</taxon>
    </lineage>
</organism>
<accession>A0A846M635</accession>
<name>A0A846M635_9SPHN</name>
<keyword evidence="2" id="KW-1185">Reference proteome</keyword>